<evidence type="ECO:0000313" key="2">
    <source>
        <dbReference type="EMBL" id="CAI8753344.1"/>
    </source>
</evidence>
<proteinExistence type="predicted"/>
<evidence type="ECO:0000256" key="1">
    <source>
        <dbReference type="SAM" id="Phobius"/>
    </source>
</evidence>
<gene>
    <name evidence="2" type="ORF">MSZNOR_0692</name>
</gene>
<evidence type="ECO:0000313" key="3">
    <source>
        <dbReference type="Proteomes" id="UP001162030"/>
    </source>
</evidence>
<protein>
    <submittedName>
        <fullName evidence="2">Uncharacterized protein</fullName>
    </submittedName>
</protein>
<dbReference type="EMBL" id="OX458333">
    <property type="protein sequence ID" value="CAI8753344.1"/>
    <property type="molecule type" value="Genomic_DNA"/>
</dbReference>
<feature type="transmembrane region" description="Helical" evidence="1">
    <location>
        <begin position="6"/>
        <end position="25"/>
    </location>
</feature>
<sequence>MSLFFWLILPTSYTVLFTPSLYLGLQRIEKKWTLPIQDWKRALNHFVILFGNRVTL</sequence>
<keyword evidence="1" id="KW-0472">Membrane</keyword>
<keyword evidence="3" id="KW-1185">Reference proteome</keyword>
<reference evidence="2 3" key="1">
    <citation type="submission" date="2023-03" db="EMBL/GenBank/DDBJ databases">
        <authorList>
            <person name="Pearce D."/>
        </authorList>
    </citation>
    <scope>NUCLEOTIDE SEQUENCE [LARGE SCALE GENOMIC DNA]</scope>
    <source>
        <strain evidence="2">Msz</strain>
    </source>
</reference>
<accession>A0ABN8X2Z3</accession>
<name>A0ABN8X2Z3_9GAMM</name>
<organism evidence="2 3">
    <name type="scientific">Methylocaldum szegediense</name>
    <dbReference type="NCBI Taxonomy" id="73780"/>
    <lineage>
        <taxon>Bacteria</taxon>
        <taxon>Pseudomonadati</taxon>
        <taxon>Pseudomonadota</taxon>
        <taxon>Gammaproteobacteria</taxon>
        <taxon>Methylococcales</taxon>
        <taxon>Methylococcaceae</taxon>
        <taxon>Methylocaldum</taxon>
    </lineage>
</organism>
<keyword evidence="1" id="KW-0812">Transmembrane</keyword>
<keyword evidence="1" id="KW-1133">Transmembrane helix</keyword>
<dbReference type="Proteomes" id="UP001162030">
    <property type="component" value="Chromosome"/>
</dbReference>